<keyword evidence="3 6" id="KW-0812">Transmembrane</keyword>
<keyword evidence="5 6" id="KW-0472">Membrane</keyword>
<dbReference type="Pfam" id="PF01169">
    <property type="entry name" value="GDT1"/>
    <property type="match status" value="2"/>
</dbReference>
<reference evidence="7 8" key="1">
    <citation type="submission" date="2022-01" db="EMBL/GenBank/DDBJ databases">
        <title>A chromosomal length assembly of Cordylochernes scorpioides.</title>
        <authorList>
            <person name="Zeh D."/>
            <person name="Zeh J."/>
        </authorList>
    </citation>
    <scope>NUCLEOTIDE SEQUENCE [LARGE SCALE GENOMIC DNA]</scope>
    <source>
        <strain evidence="7">IN4F17</strain>
        <tissue evidence="7">Whole Body</tissue>
    </source>
</reference>
<feature type="transmembrane region" description="Helical" evidence="6">
    <location>
        <begin position="276"/>
        <end position="295"/>
    </location>
</feature>
<evidence type="ECO:0000256" key="5">
    <source>
        <dbReference type="ARBA" id="ARBA00023136"/>
    </source>
</evidence>
<evidence type="ECO:0000256" key="1">
    <source>
        <dbReference type="ARBA" id="ARBA00004141"/>
    </source>
</evidence>
<dbReference type="EMBL" id="CP092875">
    <property type="protein sequence ID" value="UYV75858.1"/>
    <property type="molecule type" value="Genomic_DNA"/>
</dbReference>
<gene>
    <name evidence="7" type="ORF">LAZ67_13001581</name>
</gene>
<dbReference type="Proteomes" id="UP001235939">
    <property type="component" value="Chromosome 13"/>
</dbReference>
<feature type="chain" id="PRO_5044973782" description="GDT1 family protein" evidence="6">
    <location>
        <begin position="22"/>
        <end position="305"/>
    </location>
</feature>
<keyword evidence="6" id="KW-0732">Signal</keyword>
<evidence type="ECO:0000313" key="7">
    <source>
        <dbReference type="EMBL" id="UYV75858.1"/>
    </source>
</evidence>
<dbReference type="PANTHER" id="PTHR12608:SF1">
    <property type="entry name" value="TRANSMEMBRANE PROTEIN 165"/>
    <property type="match status" value="1"/>
</dbReference>
<evidence type="ECO:0000256" key="4">
    <source>
        <dbReference type="ARBA" id="ARBA00022989"/>
    </source>
</evidence>
<feature type="transmembrane region" description="Helical" evidence="6">
    <location>
        <begin position="97"/>
        <end position="121"/>
    </location>
</feature>
<name>A0ABY6L3Y4_9ARAC</name>
<organism evidence="7 8">
    <name type="scientific">Cordylochernes scorpioides</name>
    <dbReference type="NCBI Taxonomy" id="51811"/>
    <lineage>
        <taxon>Eukaryota</taxon>
        <taxon>Metazoa</taxon>
        <taxon>Ecdysozoa</taxon>
        <taxon>Arthropoda</taxon>
        <taxon>Chelicerata</taxon>
        <taxon>Arachnida</taxon>
        <taxon>Pseudoscorpiones</taxon>
        <taxon>Cheliferoidea</taxon>
        <taxon>Chernetidae</taxon>
        <taxon>Cordylochernes</taxon>
    </lineage>
</organism>
<evidence type="ECO:0000313" key="8">
    <source>
        <dbReference type="Proteomes" id="UP001235939"/>
    </source>
</evidence>
<dbReference type="SUPFAM" id="SSF103473">
    <property type="entry name" value="MFS general substrate transporter"/>
    <property type="match status" value="1"/>
</dbReference>
<proteinExistence type="inferred from homology"/>
<dbReference type="PROSITE" id="PS01214">
    <property type="entry name" value="UPF0016"/>
    <property type="match status" value="1"/>
</dbReference>
<dbReference type="InterPro" id="IPR001727">
    <property type="entry name" value="GDT1-like"/>
</dbReference>
<comment type="similarity">
    <text evidence="2 6">Belongs to the GDT1 family.</text>
</comment>
<accession>A0ABY6L3Y4</accession>
<feature type="transmembrane region" description="Helical" evidence="6">
    <location>
        <begin position="244"/>
        <end position="264"/>
    </location>
</feature>
<dbReference type="InterPro" id="IPR049555">
    <property type="entry name" value="GDT1-like_CS"/>
</dbReference>
<feature type="transmembrane region" description="Helical" evidence="6">
    <location>
        <begin position="206"/>
        <end position="224"/>
    </location>
</feature>
<feature type="transmembrane region" description="Helical" evidence="6">
    <location>
        <begin position="133"/>
        <end position="150"/>
    </location>
</feature>
<protein>
    <recommendedName>
        <fullName evidence="6">GDT1 family protein</fullName>
    </recommendedName>
</protein>
<dbReference type="InterPro" id="IPR036259">
    <property type="entry name" value="MFS_trans_sf"/>
</dbReference>
<sequence>MKPSHCCFLALALLVISTAAAQQDPPAAQVVPNTPEENAKEVDVDVYYKFKNYIERYITTKGFIAALLSSTSMIIVSELGDKTFFIAVIMASRHSRLVVFLGALSALAIMTIFSDTCGAALIGSVSKQIPQVYVYYISTALFAIFGIRMLKEAYQMSPEDGQEEYEEAHRTIIRRESELEKESMMEGDVETGFKQVSRLRLIRRRLRLIFSRVFLEAFTTTYLAEWGDRSQVTTIFLAAKENAFGVTIGATFGHCICTLLAVLGGRVIAQKISVRTVTFIGGIIFMIFAITALISGPDQSMTLAP</sequence>
<evidence type="ECO:0000256" key="6">
    <source>
        <dbReference type="RuleBase" id="RU365102"/>
    </source>
</evidence>
<keyword evidence="4 6" id="KW-1133">Transmembrane helix</keyword>
<keyword evidence="8" id="KW-1185">Reference proteome</keyword>
<dbReference type="PANTHER" id="PTHR12608">
    <property type="entry name" value="TRANSMEMBRANE PROTEIN HTP-1 RELATED"/>
    <property type="match status" value="1"/>
</dbReference>
<feature type="signal peptide" evidence="6">
    <location>
        <begin position="1"/>
        <end position="21"/>
    </location>
</feature>
<evidence type="ECO:0000256" key="2">
    <source>
        <dbReference type="ARBA" id="ARBA00009190"/>
    </source>
</evidence>
<comment type="subcellular location">
    <subcellularLocation>
        <location evidence="1 6">Membrane</location>
        <topology evidence="1 6">Multi-pass membrane protein</topology>
    </subcellularLocation>
</comment>
<evidence type="ECO:0000256" key="3">
    <source>
        <dbReference type="ARBA" id="ARBA00022692"/>
    </source>
</evidence>